<keyword evidence="3" id="KW-1185">Reference proteome</keyword>
<comment type="caution">
    <text evidence="2">The sequence shown here is derived from an EMBL/GenBank/DDBJ whole genome shotgun (WGS) entry which is preliminary data.</text>
</comment>
<feature type="region of interest" description="Disordered" evidence="1">
    <location>
        <begin position="310"/>
        <end position="342"/>
    </location>
</feature>
<organism evidence="2 3">
    <name type="scientific">Roridomyces roridus</name>
    <dbReference type="NCBI Taxonomy" id="1738132"/>
    <lineage>
        <taxon>Eukaryota</taxon>
        <taxon>Fungi</taxon>
        <taxon>Dikarya</taxon>
        <taxon>Basidiomycota</taxon>
        <taxon>Agaricomycotina</taxon>
        <taxon>Agaricomycetes</taxon>
        <taxon>Agaricomycetidae</taxon>
        <taxon>Agaricales</taxon>
        <taxon>Marasmiineae</taxon>
        <taxon>Mycenaceae</taxon>
        <taxon>Roridomyces</taxon>
    </lineage>
</organism>
<accession>A0AAD7B952</accession>
<dbReference type="AlphaFoldDB" id="A0AAD7B952"/>
<sequence length="668" mass="73685">MGLRASHHAPTNYKLSAAHNGPSCPGINTQPVFTLLPLITHSTHMASDTTLCKGSNLGDGCNGEFPNKTTPGLCQKCALLEKAGDDDAAKDKFESYPQCIDCGAAAKNIRNDMCSSCGRKNAAQASQTTASQIKDAAVAARSNAFPARQLSQRQSQPVPTQSRTNSSQPRSAKGIRQITLSIEALHAVKTTIHPVSWLGAHSRSFPETTMFDDALDSLVQAFNVSWDGRCVASLTRQDVTIRFHSNLNFYVNSDCGTVGEFYDTHFRLHNSASFLRMPTKFKGTASPALALGLFIELEWFRNNHPDVTPPALMDVPKKNTKRRISDSAEESAPKRPAISRPFTSTFVPPPTAPIRPSSVVQLSIHAFNEHGREVFPWPGGDGVHETTVEGRLYNDVLYKGRDRLVYELEIDGVTYLAKRSLDVPTDLASFTSHLKNLKATHHLLYRLSLALEEFNNMAEDCGMTAEVHSGFEVQPTFLAVERLEQGPPSPSLVSGVSAAALQAARAEFDALDGDDEDAFNPHVVWLVQRLNSRAQDRYNFLTRQTFQQNKFDATLVAFTHYFWQRYGFSETDQIEILSILSHYQITSGKMLNGSYGKLIFDAVLQQDAKSAEHRRARRGDNGIQGAQQTLGNHRCNRLCVLFGLEPPLIDGDSDAEKKSGEGDEEDRD</sequence>
<protein>
    <recommendedName>
        <fullName evidence="4">Alpha-type protein kinase domain-containing protein</fullName>
    </recommendedName>
</protein>
<feature type="region of interest" description="Disordered" evidence="1">
    <location>
        <begin position="144"/>
        <end position="173"/>
    </location>
</feature>
<gene>
    <name evidence="2" type="ORF">FB45DRAFT_1112118</name>
</gene>
<feature type="compositionally biased region" description="Polar residues" evidence="1">
    <location>
        <begin position="149"/>
        <end position="170"/>
    </location>
</feature>
<evidence type="ECO:0000313" key="2">
    <source>
        <dbReference type="EMBL" id="KAJ7613520.1"/>
    </source>
</evidence>
<reference evidence="2" key="1">
    <citation type="submission" date="2023-03" db="EMBL/GenBank/DDBJ databases">
        <title>Massive genome expansion in bonnet fungi (Mycena s.s.) driven by repeated elements and novel gene families across ecological guilds.</title>
        <authorList>
            <consortium name="Lawrence Berkeley National Laboratory"/>
            <person name="Harder C.B."/>
            <person name="Miyauchi S."/>
            <person name="Viragh M."/>
            <person name="Kuo A."/>
            <person name="Thoen E."/>
            <person name="Andreopoulos B."/>
            <person name="Lu D."/>
            <person name="Skrede I."/>
            <person name="Drula E."/>
            <person name="Henrissat B."/>
            <person name="Morin E."/>
            <person name="Kohler A."/>
            <person name="Barry K."/>
            <person name="LaButti K."/>
            <person name="Morin E."/>
            <person name="Salamov A."/>
            <person name="Lipzen A."/>
            <person name="Mereny Z."/>
            <person name="Hegedus B."/>
            <person name="Baldrian P."/>
            <person name="Stursova M."/>
            <person name="Weitz H."/>
            <person name="Taylor A."/>
            <person name="Grigoriev I.V."/>
            <person name="Nagy L.G."/>
            <person name="Martin F."/>
            <person name="Kauserud H."/>
        </authorList>
    </citation>
    <scope>NUCLEOTIDE SEQUENCE</scope>
    <source>
        <strain evidence="2">9284</strain>
    </source>
</reference>
<evidence type="ECO:0000313" key="3">
    <source>
        <dbReference type="Proteomes" id="UP001221142"/>
    </source>
</evidence>
<proteinExistence type="predicted"/>
<dbReference type="Proteomes" id="UP001221142">
    <property type="component" value="Unassembled WGS sequence"/>
</dbReference>
<evidence type="ECO:0008006" key="4">
    <source>
        <dbReference type="Google" id="ProtNLM"/>
    </source>
</evidence>
<evidence type="ECO:0000256" key="1">
    <source>
        <dbReference type="SAM" id="MobiDB-lite"/>
    </source>
</evidence>
<dbReference type="EMBL" id="JARKIF010000028">
    <property type="protein sequence ID" value="KAJ7613520.1"/>
    <property type="molecule type" value="Genomic_DNA"/>
</dbReference>
<feature type="region of interest" description="Disordered" evidence="1">
    <location>
        <begin position="649"/>
        <end position="668"/>
    </location>
</feature>
<dbReference type="Gene3D" id="3.20.200.10">
    <property type="entry name" value="MHCK/EF2 kinase"/>
    <property type="match status" value="1"/>
</dbReference>
<name>A0AAD7B952_9AGAR</name>